<dbReference type="InterPro" id="IPR050583">
    <property type="entry name" value="Mycobacterial_A85_antigen"/>
</dbReference>
<dbReference type="InterPro" id="IPR029058">
    <property type="entry name" value="AB_hydrolase_fold"/>
</dbReference>
<keyword evidence="2" id="KW-1185">Reference proteome</keyword>
<sequence>MNTTYGFKYFDYLTQELPLVVKSLFAAADGREHTFTVGMAMGGNGALALGLMRPDLYAAAVDLSGGIGATLDREAYKDSLGWGFSRVRDTLAGADAFVRSEHDLLHYAERNIAEGVRTPAFFIATGDRDFIRDRVRADASVLRRLGYEVRYEEAPGMGHDYEMWDLYLQKALGEWLPLRRTPIYLEEDCSC</sequence>
<dbReference type="Proteomes" id="UP001153404">
    <property type="component" value="Unassembled WGS sequence"/>
</dbReference>
<dbReference type="InterPro" id="IPR000801">
    <property type="entry name" value="Esterase-like"/>
</dbReference>
<evidence type="ECO:0000313" key="2">
    <source>
        <dbReference type="Proteomes" id="UP001153404"/>
    </source>
</evidence>
<comment type="caution">
    <text evidence="1">The sequence shown here is derived from an EMBL/GenBank/DDBJ whole genome shotgun (WGS) entry which is preliminary data.</text>
</comment>
<protein>
    <submittedName>
        <fullName evidence="1">Alpha/beta hydrolase-fold protein</fullName>
    </submittedName>
</protein>
<dbReference type="GO" id="GO:0016747">
    <property type="term" value="F:acyltransferase activity, transferring groups other than amino-acyl groups"/>
    <property type="evidence" value="ECO:0007669"/>
    <property type="project" value="TreeGrafter"/>
</dbReference>
<dbReference type="EMBL" id="JAPDIA010000002">
    <property type="protein sequence ID" value="MDG0808841.1"/>
    <property type="molecule type" value="Genomic_DNA"/>
</dbReference>
<dbReference type="SUPFAM" id="SSF53474">
    <property type="entry name" value="alpha/beta-Hydrolases"/>
    <property type="match status" value="1"/>
</dbReference>
<dbReference type="Pfam" id="PF00756">
    <property type="entry name" value="Esterase"/>
    <property type="match status" value="1"/>
</dbReference>
<gene>
    <name evidence="1" type="ORF">OMP40_05140</name>
</gene>
<proteinExistence type="predicted"/>
<dbReference type="GO" id="GO:0016787">
    <property type="term" value="F:hydrolase activity"/>
    <property type="evidence" value="ECO:0007669"/>
    <property type="project" value="UniProtKB-KW"/>
</dbReference>
<dbReference type="AlphaFoldDB" id="A0A9X4QRA5"/>
<name>A0A9X4QRA5_9BACL</name>
<reference evidence="1" key="1">
    <citation type="submission" date="2022-10" db="EMBL/GenBank/DDBJ databases">
        <title>Comparative genomic analysis of Cohnella hashimotonis sp. nov., isolated from the International Space Station.</title>
        <authorList>
            <person name="Simpson A."/>
            <person name="Venkateswaran K."/>
        </authorList>
    </citation>
    <scope>NUCLEOTIDE SEQUENCE</scope>
    <source>
        <strain evidence="1">DSM 28161</strain>
    </source>
</reference>
<dbReference type="PANTHER" id="PTHR48098">
    <property type="entry name" value="ENTEROCHELIN ESTERASE-RELATED"/>
    <property type="match status" value="1"/>
</dbReference>
<organism evidence="1 2">
    <name type="scientific">Cohnella rhizosphaerae</name>
    <dbReference type="NCBI Taxonomy" id="1457232"/>
    <lineage>
        <taxon>Bacteria</taxon>
        <taxon>Bacillati</taxon>
        <taxon>Bacillota</taxon>
        <taxon>Bacilli</taxon>
        <taxon>Bacillales</taxon>
        <taxon>Paenibacillaceae</taxon>
        <taxon>Cohnella</taxon>
    </lineage>
</organism>
<keyword evidence="1" id="KW-0378">Hydrolase</keyword>
<dbReference type="Gene3D" id="3.40.50.1820">
    <property type="entry name" value="alpha/beta hydrolase"/>
    <property type="match status" value="1"/>
</dbReference>
<dbReference type="RefSeq" id="WP_277529700.1">
    <property type="nucleotide sequence ID" value="NZ_JAPDIA010000002.1"/>
</dbReference>
<accession>A0A9X4QRA5</accession>
<dbReference type="PANTHER" id="PTHR48098:SF1">
    <property type="entry name" value="DIACYLGLYCEROL ACYLTRANSFERASE_MYCOLYLTRANSFERASE AG85A"/>
    <property type="match status" value="1"/>
</dbReference>
<evidence type="ECO:0000313" key="1">
    <source>
        <dbReference type="EMBL" id="MDG0808841.1"/>
    </source>
</evidence>